<dbReference type="InterPro" id="IPR008334">
    <property type="entry name" value="5'-Nucleotdase_C"/>
</dbReference>
<dbReference type="GO" id="GO:0000166">
    <property type="term" value="F:nucleotide binding"/>
    <property type="evidence" value="ECO:0007669"/>
    <property type="project" value="UniProtKB-KW"/>
</dbReference>
<dbReference type="SUPFAM" id="SSF56300">
    <property type="entry name" value="Metallo-dependent phosphatases"/>
    <property type="match status" value="1"/>
</dbReference>
<dbReference type="PANTHER" id="PTHR11575">
    <property type="entry name" value="5'-NUCLEOTIDASE-RELATED"/>
    <property type="match status" value="1"/>
</dbReference>
<dbReference type="Proteomes" id="UP000199529">
    <property type="component" value="Unassembled WGS sequence"/>
</dbReference>
<dbReference type="Pfam" id="PF02872">
    <property type="entry name" value="5_nucleotid_C"/>
    <property type="match status" value="1"/>
</dbReference>
<evidence type="ECO:0000259" key="3">
    <source>
        <dbReference type="Pfam" id="PF00149"/>
    </source>
</evidence>
<comment type="similarity">
    <text evidence="2">Belongs to the 5'-nucleotidase family.</text>
</comment>
<organism evidence="5 6">
    <name type="scientific">Saccharopolyspora shandongensis</name>
    <dbReference type="NCBI Taxonomy" id="418495"/>
    <lineage>
        <taxon>Bacteria</taxon>
        <taxon>Bacillati</taxon>
        <taxon>Actinomycetota</taxon>
        <taxon>Actinomycetes</taxon>
        <taxon>Pseudonocardiales</taxon>
        <taxon>Pseudonocardiaceae</taxon>
        <taxon>Saccharopolyspora</taxon>
    </lineage>
</organism>
<dbReference type="GO" id="GO:0008768">
    <property type="term" value="F:UDP-sugar diphosphatase activity"/>
    <property type="evidence" value="ECO:0007669"/>
    <property type="project" value="TreeGrafter"/>
</dbReference>
<sequence length="600" mass="64410">MRNILRRFSAIAAGATLLAGAVSAAPATAAAPVDATAPVDVQLLSISDFHGYLQPPTPGQGGQIPGPNGTPVTVGGAAYLASHLKELRSGHRNSVFFSAGDNFSGWPFEVDAFQDEPTIEVLNEMGLRFSAMGNHELDVSPDFLVDHMEKGRCFGTVNEDSCFTDSTGRRFQGADFDFQSGNIVSKLTGRPVVDPYRIEWFDAPGGKRVPVGFITTTVPDTPTGSTSYQPGLRALDQLETANRYAEELKRRGVEAIVLNVHDGGSPKTAATSSYNECDSAWGPVIDLAKQVTPEIDAVVSGHWHSRFNCMLPDPEGNPRPVVEAGNHGALINEIRLSLDPSTGEVIRDRTSSVNHAVTRDVAPDPAVKKIVDYWAGRGAERFAEPVATQTGSFTRTPNTAGESTAADLFADVHYWDANRTRDGKADLALISAKPAKGSTAVRGDLPFAKGSHPGDADGRILFGESWNAYGYGNPVLTVGVTGRQLDVILEQQWQKQADGSVKSAPLAVSHNVSYSYDPARAVGDRVEPSEVLIDGKPLDPERTYRVAALAYTVIGADGYSAFEGYTDPVRNGPDHEVFLDYLREHKVISPAPLDRVRIKG</sequence>
<evidence type="ECO:0000256" key="1">
    <source>
        <dbReference type="ARBA" id="ARBA00022729"/>
    </source>
</evidence>
<keyword evidence="6" id="KW-1185">Reference proteome</keyword>
<dbReference type="SUPFAM" id="SSF55816">
    <property type="entry name" value="5'-nucleotidase (syn. UDP-sugar hydrolase), C-terminal domain"/>
    <property type="match status" value="1"/>
</dbReference>
<dbReference type="Gene3D" id="3.90.780.10">
    <property type="entry name" value="5'-Nucleotidase, C-terminal domain"/>
    <property type="match status" value="1"/>
</dbReference>
<evidence type="ECO:0000256" key="2">
    <source>
        <dbReference type="RuleBase" id="RU362119"/>
    </source>
</evidence>
<protein>
    <submittedName>
        <fullName evidence="5">5'-nucleotidase</fullName>
    </submittedName>
</protein>
<keyword evidence="2" id="KW-0378">Hydrolase</keyword>
<dbReference type="STRING" id="418495.SAMN05216215_103733"/>
<dbReference type="GO" id="GO:0030288">
    <property type="term" value="C:outer membrane-bounded periplasmic space"/>
    <property type="evidence" value="ECO:0007669"/>
    <property type="project" value="TreeGrafter"/>
</dbReference>
<feature type="chain" id="PRO_5011329161" evidence="2">
    <location>
        <begin position="25"/>
        <end position="600"/>
    </location>
</feature>
<dbReference type="Pfam" id="PF00149">
    <property type="entry name" value="Metallophos"/>
    <property type="match status" value="1"/>
</dbReference>
<feature type="domain" description="5'-Nucleotidase C-terminal" evidence="4">
    <location>
        <begin position="387"/>
        <end position="563"/>
    </location>
</feature>
<dbReference type="GO" id="GO:0008253">
    <property type="term" value="F:5'-nucleotidase activity"/>
    <property type="evidence" value="ECO:0007669"/>
    <property type="project" value="TreeGrafter"/>
</dbReference>
<dbReference type="PANTHER" id="PTHR11575:SF24">
    <property type="entry name" value="5'-NUCLEOTIDASE"/>
    <property type="match status" value="1"/>
</dbReference>
<dbReference type="InterPro" id="IPR029052">
    <property type="entry name" value="Metallo-depent_PP-like"/>
</dbReference>
<proteinExistence type="inferred from homology"/>
<keyword evidence="1 2" id="KW-0732">Signal</keyword>
<reference evidence="6" key="1">
    <citation type="submission" date="2016-10" db="EMBL/GenBank/DDBJ databases">
        <authorList>
            <person name="Varghese N."/>
            <person name="Submissions S."/>
        </authorList>
    </citation>
    <scope>NUCLEOTIDE SEQUENCE [LARGE SCALE GENOMIC DNA]</scope>
    <source>
        <strain evidence="6">CGMCC 4.3530</strain>
    </source>
</reference>
<accession>A0A1H3NA82</accession>
<evidence type="ECO:0000259" key="4">
    <source>
        <dbReference type="Pfam" id="PF02872"/>
    </source>
</evidence>
<dbReference type="RefSeq" id="WP_218157533.1">
    <property type="nucleotide sequence ID" value="NZ_FNOK01000037.1"/>
</dbReference>
<dbReference type="PRINTS" id="PR01607">
    <property type="entry name" value="APYRASEFAMLY"/>
</dbReference>
<dbReference type="InterPro" id="IPR006179">
    <property type="entry name" value="5_nucleotidase/apyrase"/>
</dbReference>
<dbReference type="EMBL" id="FNOK01000037">
    <property type="protein sequence ID" value="SDY85792.1"/>
    <property type="molecule type" value="Genomic_DNA"/>
</dbReference>
<dbReference type="GO" id="GO:0009166">
    <property type="term" value="P:nucleotide catabolic process"/>
    <property type="evidence" value="ECO:0007669"/>
    <property type="project" value="InterPro"/>
</dbReference>
<evidence type="ECO:0000313" key="5">
    <source>
        <dbReference type="EMBL" id="SDY85792.1"/>
    </source>
</evidence>
<dbReference type="AlphaFoldDB" id="A0A1H3NA82"/>
<feature type="signal peptide" evidence="2">
    <location>
        <begin position="1"/>
        <end position="24"/>
    </location>
</feature>
<gene>
    <name evidence="5" type="ORF">SAMN05216215_103733</name>
</gene>
<dbReference type="InterPro" id="IPR004843">
    <property type="entry name" value="Calcineurin-like_PHP"/>
</dbReference>
<keyword evidence="2" id="KW-0547">Nucleotide-binding</keyword>
<feature type="domain" description="Calcineurin-like phosphoesterase" evidence="3">
    <location>
        <begin position="44"/>
        <end position="305"/>
    </location>
</feature>
<dbReference type="InterPro" id="IPR036907">
    <property type="entry name" value="5'-Nucleotdase_C_sf"/>
</dbReference>
<dbReference type="Gene3D" id="3.60.21.10">
    <property type="match status" value="1"/>
</dbReference>
<name>A0A1H3NA82_9PSEU</name>
<evidence type="ECO:0000313" key="6">
    <source>
        <dbReference type="Proteomes" id="UP000199529"/>
    </source>
</evidence>